<name>A0A7J6LDF6_PEROL</name>
<organism evidence="1 2">
    <name type="scientific">Perkinsus olseni</name>
    <name type="common">Perkinsus atlanticus</name>
    <dbReference type="NCBI Taxonomy" id="32597"/>
    <lineage>
        <taxon>Eukaryota</taxon>
        <taxon>Sar</taxon>
        <taxon>Alveolata</taxon>
        <taxon>Perkinsozoa</taxon>
        <taxon>Perkinsea</taxon>
        <taxon>Perkinsida</taxon>
        <taxon>Perkinsidae</taxon>
        <taxon>Perkinsus</taxon>
    </lineage>
</organism>
<dbReference type="AlphaFoldDB" id="A0A7J6LDF6"/>
<evidence type="ECO:0000313" key="2">
    <source>
        <dbReference type="Proteomes" id="UP000570595"/>
    </source>
</evidence>
<dbReference type="EMBL" id="JABAHT010000363">
    <property type="protein sequence ID" value="KAF4657274.1"/>
    <property type="molecule type" value="Genomic_DNA"/>
</dbReference>
<sequence length="80" mass="8745">MPYLGVRAKPGVSWFRQASAVLRAVQHMVERLAKFSDTAKAMLATYGAAITRVGKLHGYQRVVVFVEEISFSNVGGCEDA</sequence>
<protein>
    <submittedName>
        <fullName evidence="1">Uncharacterized protein</fullName>
    </submittedName>
</protein>
<reference evidence="1 2" key="1">
    <citation type="submission" date="2020-04" db="EMBL/GenBank/DDBJ databases">
        <title>Perkinsus olseni comparative genomics.</title>
        <authorList>
            <person name="Bogema D.R."/>
        </authorList>
    </citation>
    <scope>NUCLEOTIDE SEQUENCE [LARGE SCALE GENOMIC DNA]</scope>
    <source>
        <strain evidence="1">ATCC PRA-179</strain>
    </source>
</reference>
<dbReference type="Proteomes" id="UP000570595">
    <property type="component" value="Unassembled WGS sequence"/>
</dbReference>
<evidence type="ECO:0000313" key="1">
    <source>
        <dbReference type="EMBL" id="KAF4657274.1"/>
    </source>
</evidence>
<gene>
    <name evidence="1" type="ORF">FOZ61_006381</name>
</gene>
<proteinExistence type="predicted"/>
<accession>A0A7J6LDF6</accession>
<comment type="caution">
    <text evidence="1">The sequence shown here is derived from an EMBL/GenBank/DDBJ whole genome shotgun (WGS) entry which is preliminary data.</text>
</comment>